<dbReference type="GO" id="GO:0022625">
    <property type="term" value="C:cytosolic large ribosomal subunit"/>
    <property type="evidence" value="ECO:0007669"/>
    <property type="project" value="TreeGrafter"/>
</dbReference>
<evidence type="ECO:0000313" key="8">
    <source>
        <dbReference type="EMBL" id="SVB35312.1"/>
    </source>
</evidence>
<dbReference type="GO" id="GO:0006412">
    <property type="term" value="P:translation"/>
    <property type="evidence" value="ECO:0007669"/>
    <property type="project" value="InterPro"/>
</dbReference>
<feature type="domain" description="Large ribosomal subunit protein bL25 beta" evidence="7">
    <location>
        <begin position="102"/>
        <end position="193"/>
    </location>
</feature>
<name>A0A382DBB2_9ZZZZ</name>
<dbReference type="InterPro" id="IPR029751">
    <property type="entry name" value="Ribosomal_L25_dom"/>
</dbReference>
<dbReference type="CDD" id="cd00495">
    <property type="entry name" value="Ribosomal_L25_TL5_CTC"/>
    <property type="match status" value="1"/>
</dbReference>
<keyword evidence="4" id="KW-0687">Ribonucleoprotein</keyword>
<feature type="region of interest" description="Disordered" evidence="5">
    <location>
        <begin position="187"/>
        <end position="238"/>
    </location>
</feature>
<dbReference type="PANTHER" id="PTHR33284">
    <property type="entry name" value="RIBOSOMAL PROTEIN L25/GLN-TRNA SYNTHETASE, ANTI-CODON-BINDING DOMAIN-CONTAINING PROTEIN"/>
    <property type="match status" value="1"/>
</dbReference>
<dbReference type="InterPro" id="IPR037121">
    <property type="entry name" value="Ribosomal_bL25_C"/>
</dbReference>
<accession>A0A382DBB2</accession>
<dbReference type="InterPro" id="IPR011035">
    <property type="entry name" value="Ribosomal_bL25/Gln-tRNA_synth"/>
</dbReference>
<dbReference type="Gene3D" id="2.40.240.10">
    <property type="entry name" value="Ribosomal Protein L25, Chain P"/>
    <property type="match status" value="1"/>
</dbReference>
<evidence type="ECO:0000259" key="6">
    <source>
        <dbReference type="Pfam" id="PF01386"/>
    </source>
</evidence>
<dbReference type="GO" id="GO:0003735">
    <property type="term" value="F:structural constituent of ribosome"/>
    <property type="evidence" value="ECO:0007669"/>
    <property type="project" value="InterPro"/>
</dbReference>
<dbReference type="SUPFAM" id="SSF50715">
    <property type="entry name" value="Ribosomal protein L25-like"/>
    <property type="match status" value="1"/>
</dbReference>
<sequence>MSTAFELNTQPRDVFGTNASRRLRRSERVPAMVYGAGKDNEALLLDHNEIMHNLDIEAFHSAIISLNTTSGPQQVILREVQRHRYRPRVTHVDFQRIKATEKLHIKVPLHFEGADEAPGVKVDEGIFSNLITELDITCLPNDLPEYIAVDVSALGINETIHLSAVQLPEGVEITSTAALEGEDPTIATIAPPRVIEEDEVADAEEDLEGLEGEGAEEGAAPEGEQQVGDADSAEKSKD</sequence>
<dbReference type="GO" id="GO:0008097">
    <property type="term" value="F:5S rRNA binding"/>
    <property type="evidence" value="ECO:0007669"/>
    <property type="project" value="InterPro"/>
</dbReference>
<dbReference type="PANTHER" id="PTHR33284:SF1">
    <property type="entry name" value="RIBOSOMAL PROTEIN L25_GLN-TRNA SYNTHETASE, ANTI-CODON-BINDING DOMAIN-CONTAINING PROTEIN"/>
    <property type="match status" value="1"/>
</dbReference>
<proteinExistence type="inferred from homology"/>
<dbReference type="InterPro" id="IPR020057">
    <property type="entry name" value="Ribosomal_bL25_b-dom"/>
</dbReference>
<evidence type="ECO:0000259" key="7">
    <source>
        <dbReference type="Pfam" id="PF14693"/>
    </source>
</evidence>
<dbReference type="Pfam" id="PF01386">
    <property type="entry name" value="Ribosomal_L25p"/>
    <property type="match status" value="1"/>
</dbReference>
<dbReference type="HAMAP" id="MF_01334">
    <property type="entry name" value="Ribosomal_bL25_CTC"/>
    <property type="match status" value="1"/>
</dbReference>
<feature type="domain" description="Large ribosomal subunit protein bL25 L25" evidence="6">
    <location>
        <begin position="7"/>
        <end position="94"/>
    </location>
</feature>
<dbReference type="NCBIfam" id="NF004128">
    <property type="entry name" value="PRK05618.1-2"/>
    <property type="match status" value="1"/>
</dbReference>
<organism evidence="8">
    <name type="scientific">marine metagenome</name>
    <dbReference type="NCBI Taxonomy" id="408172"/>
    <lineage>
        <taxon>unclassified sequences</taxon>
        <taxon>metagenomes</taxon>
        <taxon>ecological metagenomes</taxon>
    </lineage>
</organism>
<evidence type="ECO:0000256" key="4">
    <source>
        <dbReference type="ARBA" id="ARBA00023274"/>
    </source>
</evidence>
<evidence type="ECO:0000256" key="3">
    <source>
        <dbReference type="ARBA" id="ARBA00022980"/>
    </source>
</evidence>
<dbReference type="AlphaFoldDB" id="A0A382DBB2"/>
<dbReference type="Pfam" id="PF14693">
    <property type="entry name" value="Ribosomal_TL5_C"/>
    <property type="match status" value="1"/>
</dbReference>
<reference evidence="8" key="1">
    <citation type="submission" date="2018-05" db="EMBL/GenBank/DDBJ databases">
        <authorList>
            <person name="Lanie J.A."/>
            <person name="Ng W.-L."/>
            <person name="Kazmierczak K.M."/>
            <person name="Andrzejewski T.M."/>
            <person name="Davidsen T.M."/>
            <person name="Wayne K.J."/>
            <person name="Tettelin H."/>
            <person name="Glass J.I."/>
            <person name="Rusch D."/>
            <person name="Podicherti R."/>
            <person name="Tsui H.-C.T."/>
            <person name="Winkler M.E."/>
        </authorList>
    </citation>
    <scope>NUCLEOTIDE SEQUENCE</scope>
</reference>
<keyword evidence="2" id="KW-0694">RNA-binding</keyword>
<gene>
    <name evidence="8" type="ORF">METZ01_LOCUS188166</name>
</gene>
<dbReference type="InterPro" id="IPR020056">
    <property type="entry name" value="Rbsml_bL25/Gln-tRNA_synth_N"/>
</dbReference>
<dbReference type="InterPro" id="IPR020930">
    <property type="entry name" value="Ribosomal_uL5_bac-type"/>
</dbReference>
<feature type="compositionally biased region" description="Acidic residues" evidence="5">
    <location>
        <begin position="196"/>
        <end position="216"/>
    </location>
</feature>
<evidence type="ECO:0000256" key="2">
    <source>
        <dbReference type="ARBA" id="ARBA00022884"/>
    </source>
</evidence>
<dbReference type="NCBIfam" id="NF004612">
    <property type="entry name" value="PRK05943.1"/>
    <property type="match status" value="1"/>
</dbReference>
<dbReference type="NCBIfam" id="TIGR00731">
    <property type="entry name" value="bL25_bact_ctc"/>
    <property type="match status" value="1"/>
</dbReference>
<dbReference type="NCBIfam" id="NF004130">
    <property type="entry name" value="PRK05618.1-5"/>
    <property type="match status" value="1"/>
</dbReference>
<keyword evidence="3" id="KW-0689">Ribosomal protein</keyword>
<evidence type="ECO:0000256" key="5">
    <source>
        <dbReference type="SAM" id="MobiDB-lite"/>
    </source>
</evidence>
<protein>
    <submittedName>
        <fullName evidence="8">Uncharacterized protein</fullName>
    </submittedName>
</protein>
<dbReference type="InterPro" id="IPR001021">
    <property type="entry name" value="Ribosomal_bL25_long"/>
</dbReference>
<keyword evidence="1" id="KW-0699">rRNA-binding</keyword>
<dbReference type="Gene3D" id="2.170.120.20">
    <property type="entry name" value="Ribosomal protein L25, beta domain"/>
    <property type="match status" value="1"/>
</dbReference>
<evidence type="ECO:0000256" key="1">
    <source>
        <dbReference type="ARBA" id="ARBA00022730"/>
    </source>
</evidence>
<dbReference type="EMBL" id="UINC01038376">
    <property type="protein sequence ID" value="SVB35312.1"/>
    <property type="molecule type" value="Genomic_DNA"/>
</dbReference>